<proteinExistence type="predicted"/>
<protein>
    <submittedName>
        <fullName evidence="1">Uncharacterized protein</fullName>
    </submittedName>
</protein>
<dbReference type="Proteomes" id="UP000663802">
    <property type="component" value="Unassembled WGS sequence"/>
</dbReference>
<dbReference type="Gene3D" id="1.10.1740.10">
    <property type="match status" value="1"/>
</dbReference>
<evidence type="ECO:0000313" key="2">
    <source>
        <dbReference type="Proteomes" id="UP000663802"/>
    </source>
</evidence>
<sequence length="74" mass="8695">MDINEENILEQLKNKNHKALEYIIYTYSNLIFRVVINVLGESNREAASECINDILLIVWNKHHLNVKLNTNDKN</sequence>
<dbReference type="InterPro" id="IPR013325">
    <property type="entry name" value="RNA_pol_sigma_r2"/>
</dbReference>
<comment type="caution">
    <text evidence="1">The sequence shown here is derived from an EMBL/GenBank/DDBJ whole genome shotgun (WGS) entry which is preliminary data.</text>
</comment>
<name>A0ABQ1E6Z7_9CLOT</name>
<reference evidence="1 2" key="1">
    <citation type="journal article" date="2021" name="Int. J. Syst. Evol. Microbiol.">
        <title>Clostridium zeae sp. nov., isolated from corn silage.</title>
        <authorList>
            <person name="Kobayashi H."/>
            <person name="Tanizawa Y."/>
            <person name="Yagura M."/>
            <person name="Sakamoto M."/>
            <person name="Ohkuma M."/>
            <person name="Tohno M."/>
        </authorList>
    </citation>
    <scope>NUCLEOTIDE SEQUENCE [LARGE SCALE GENOMIC DNA]</scope>
    <source>
        <strain evidence="1 2">CSC2</strain>
    </source>
</reference>
<dbReference type="SUPFAM" id="SSF88946">
    <property type="entry name" value="Sigma2 domain of RNA polymerase sigma factors"/>
    <property type="match status" value="1"/>
</dbReference>
<organism evidence="1 2">
    <name type="scientific">Clostridium zeae</name>
    <dbReference type="NCBI Taxonomy" id="2759022"/>
    <lineage>
        <taxon>Bacteria</taxon>
        <taxon>Bacillati</taxon>
        <taxon>Bacillota</taxon>
        <taxon>Clostridia</taxon>
        <taxon>Eubacteriales</taxon>
        <taxon>Clostridiaceae</taxon>
        <taxon>Clostridium</taxon>
    </lineage>
</organism>
<accession>A0ABQ1E6Z7</accession>
<gene>
    <name evidence="1" type="ORF">CSC2_10710</name>
</gene>
<keyword evidence="2" id="KW-1185">Reference proteome</keyword>
<evidence type="ECO:0000313" key="1">
    <source>
        <dbReference type="EMBL" id="GFZ30545.1"/>
    </source>
</evidence>
<dbReference type="EMBL" id="BMBA01000001">
    <property type="protein sequence ID" value="GFZ30545.1"/>
    <property type="molecule type" value="Genomic_DNA"/>
</dbReference>
<dbReference type="RefSeq" id="WP_206868543.1">
    <property type="nucleotide sequence ID" value="NZ_BMBA01000001.1"/>
</dbReference>